<gene>
    <name evidence="2" type="ORF">Aud_006777</name>
    <name evidence="1" type="ORF">IFM53868_09271</name>
</gene>
<proteinExistence type="predicted"/>
<dbReference type="EMBL" id="BBXM02000004">
    <property type="protein sequence ID" value="GIC90343.1"/>
    <property type="molecule type" value="Genomic_DNA"/>
</dbReference>
<dbReference type="Proteomes" id="UP000465266">
    <property type="component" value="Unassembled WGS sequence"/>
</dbReference>
<dbReference type="GeneID" id="66994254"/>
<comment type="caution">
    <text evidence="2">The sequence shown here is derived from an EMBL/GenBank/DDBJ whole genome shotgun (WGS) entry which is preliminary data.</text>
</comment>
<evidence type="ECO:0000313" key="1">
    <source>
        <dbReference type="EMBL" id="GFF97650.1"/>
    </source>
</evidence>
<reference evidence="2" key="3">
    <citation type="submission" date="2021-01" db="EMBL/GenBank/DDBJ databases">
        <title>Pan-genome distribution and transcriptional activeness of fungal secondary metabolism genes in Aspergillus section Fumigati.</title>
        <authorList>
            <person name="Takahashi H."/>
            <person name="Umemura M."/>
            <person name="Ninomiya A."/>
            <person name="Kusuya Y."/>
            <person name="Urayama S."/>
            <person name="Shimizu M."/>
            <person name="Watanabe A."/>
            <person name="Kamei K."/>
            <person name="Yaguchi T."/>
            <person name="Hagiwara D."/>
        </authorList>
    </citation>
    <scope>NUCLEOTIDE SEQUENCE</scope>
    <source>
        <strain evidence="2">IFM 46973</strain>
    </source>
</reference>
<dbReference type="RefSeq" id="XP_043147609.1">
    <property type="nucleotide sequence ID" value="XM_043291674.1"/>
</dbReference>
<accession>A0A8E0V0B6</accession>
<dbReference type="Pfam" id="PF10042">
    <property type="entry name" value="DUF2278"/>
    <property type="match status" value="1"/>
</dbReference>
<evidence type="ECO:0000313" key="3">
    <source>
        <dbReference type="Proteomes" id="UP000036893"/>
    </source>
</evidence>
<dbReference type="AlphaFoldDB" id="A0A8E0V0B6"/>
<name>A0A8E0V0B6_9EURO</name>
<reference evidence="2" key="1">
    <citation type="journal article" date="2015" name="Genome Announc.">
        <title>Draft Genome Sequence of the Pathogenic Filamentous Fungus Aspergillus udagawae Strain IFM 46973T.</title>
        <authorList>
            <person name="Kusuya Y."/>
            <person name="Takahashi-Nakaguchi A."/>
            <person name="Takahashi H."/>
            <person name="Yaguchi T."/>
        </authorList>
    </citation>
    <scope>NUCLEOTIDE SEQUENCE</scope>
    <source>
        <strain evidence="2">IFM 46973</strain>
    </source>
</reference>
<sequence>MPVKDYGVWKGVPVHYEVESALDDPRSPHLSLYYHDNQEMEPQFDLKYRHKHKHKPPNKTKPKEIPGLFRAAINIKSIDRDSRLAYWVNYKTAEHKMVQNLANLDFGFHPLEELDGQGLDYIRSGLFDTKSGRVLPHDIPGPNNDMIDVLVPEVKQSIEKRAEVYIFGACFNTRNGMHDVHMNQGNIGKFRHDDGVFQDGGLLIHYKDTGQWTGVFLAFASQAVHTDNETGHAIPPLTWGEFLPKELTENSVGIKEAFIKKQKSVSLANFTSHKVSLASWKLYNSAGQAQELPGDAALNSMATRSFEVPNLPLSSDGDIITLLNEQGLKVDGVSYNSQQGKLEGKPIVFAH</sequence>
<reference evidence="1 4" key="2">
    <citation type="submission" date="2020-01" db="EMBL/GenBank/DDBJ databases">
        <title>Draft genome sequence of Aspergillus udagawae IFM 53868.</title>
        <authorList>
            <person name="Takahashi H."/>
            <person name="Yaguchi T."/>
        </authorList>
    </citation>
    <scope>NUCLEOTIDE SEQUENCE [LARGE SCALE GENOMIC DNA]</scope>
    <source>
        <strain evidence="1 4">IFM 53868</strain>
    </source>
</reference>
<keyword evidence="4" id="KW-1185">Reference proteome</keyword>
<protein>
    <submittedName>
        <fullName evidence="1">Uncharacterized protein YukJ</fullName>
    </submittedName>
</protein>
<organism evidence="2 3">
    <name type="scientific">Aspergillus udagawae</name>
    <dbReference type="NCBI Taxonomy" id="91492"/>
    <lineage>
        <taxon>Eukaryota</taxon>
        <taxon>Fungi</taxon>
        <taxon>Dikarya</taxon>
        <taxon>Ascomycota</taxon>
        <taxon>Pezizomycotina</taxon>
        <taxon>Eurotiomycetes</taxon>
        <taxon>Eurotiomycetidae</taxon>
        <taxon>Eurotiales</taxon>
        <taxon>Aspergillaceae</taxon>
        <taxon>Aspergillus</taxon>
        <taxon>Aspergillus subgen. Fumigati</taxon>
    </lineage>
</organism>
<dbReference type="EMBL" id="BLKG01000158">
    <property type="protein sequence ID" value="GFF97650.1"/>
    <property type="molecule type" value="Genomic_DNA"/>
</dbReference>
<dbReference type="InterPro" id="IPR019268">
    <property type="entry name" value="DUF2278"/>
</dbReference>
<evidence type="ECO:0000313" key="2">
    <source>
        <dbReference type="EMBL" id="GIC90343.1"/>
    </source>
</evidence>
<dbReference type="Proteomes" id="UP000036893">
    <property type="component" value="Unassembled WGS sequence"/>
</dbReference>
<evidence type="ECO:0000313" key="4">
    <source>
        <dbReference type="Proteomes" id="UP000465266"/>
    </source>
</evidence>